<gene>
    <name evidence="1" type="ORF">C9I89_02210</name>
</gene>
<dbReference type="AlphaFoldDB" id="A0A2T3N5D7"/>
<reference evidence="1 2" key="1">
    <citation type="submission" date="2018-03" db="EMBL/GenBank/DDBJ databases">
        <title>Whole genome sequencing of Histamine producing bacteria.</title>
        <authorList>
            <person name="Butler K."/>
        </authorList>
    </citation>
    <scope>NUCLEOTIDE SEQUENCE [LARGE SCALE GENOMIC DNA]</scope>
    <source>
        <strain evidence="1 2">DSM 16190</strain>
    </source>
</reference>
<evidence type="ECO:0000313" key="1">
    <source>
        <dbReference type="EMBL" id="PSW07545.1"/>
    </source>
</evidence>
<name>A0A2T3N5D7_9GAMM</name>
<sequence length="297" mass="33628">MRFLLIIFTITLIGCGSTPYRDDYAKHVNLIAGNHIDKANFKFSFAKNTNVDLRGLYLQNNTADASPMMYQGGAGLIGLLVQIGTHSSLVESERNEKLTKEQEQANKKILPLISMSKEISLIDLIGDYSFQLVSQENADPDTINIKPIFFSNSGMTKLSLKSIVWLPLQEKSNSRKQKLKYKNLIQVYSPKLTDSQSQKLIEGDSEYLSEVLSSLLKTALYITRNELTGQYYKIKNPSHTFVIEDDSSIKVIRGTVVEEKCEYQIIQDVHSWLIAYPKPEATSSTDYDFTTECYSTF</sequence>
<accession>A0A2T3N5D7</accession>
<organism evidence="1 2">
    <name type="scientific">Photobacterium lipolyticum</name>
    <dbReference type="NCBI Taxonomy" id="266810"/>
    <lineage>
        <taxon>Bacteria</taxon>
        <taxon>Pseudomonadati</taxon>
        <taxon>Pseudomonadota</taxon>
        <taxon>Gammaproteobacteria</taxon>
        <taxon>Vibrionales</taxon>
        <taxon>Vibrionaceae</taxon>
        <taxon>Photobacterium</taxon>
    </lineage>
</organism>
<protein>
    <submittedName>
        <fullName evidence="1">Uncharacterized protein</fullName>
    </submittedName>
</protein>
<keyword evidence="2" id="KW-1185">Reference proteome</keyword>
<dbReference type="PROSITE" id="PS51257">
    <property type="entry name" value="PROKAR_LIPOPROTEIN"/>
    <property type="match status" value="1"/>
</dbReference>
<dbReference type="EMBL" id="PYMC01000001">
    <property type="protein sequence ID" value="PSW07545.1"/>
    <property type="molecule type" value="Genomic_DNA"/>
</dbReference>
<comment type="caution">
    <text evidence="1">The sequence shown here is derived from an EMBL/GenBank/DDBJ whole genome shotgun (WGS) entry which is preliminary data.</text>
</comment>
<evidence type="ECO:0000313" key="2">
    <source>
        <dbReference type="Proteomes" id="UP000240904"/>
    </source>
</evidence>
<dbReference type="Proteomes" id="UP000240904">
    <property type="component" value="Unassembled WGS sequence"/>
</dbReference>
<proteinExistence type="predicted"/>